<dbReference type="Pfam" id="PF13936">
    <property type="entry name" value="HTH_38"/>
    <property type="match status" value="1"/>
</dbReference>
<reference evidence="3 4" key="1">
    <citation type="submission" date="2023-07" db="EMBL/GenBank/DDBJ databases">
        <title>Genomic Encyclopedia of Type Strains, Phase IV (KMG-IV): sequencing the most valuable type-strain genomes for metagenomic binning, comparative biology and taxonomic classification.</title>
        <authorList>
            <person name="Goeker M."/>
        </authorList>
    </citation>
    <scope>NUCLEOTIDE SEQUENCE [LARGE SCALE GENOMIC DNA]</scope>
    <source>
        <strain evidence="3 4">DSM 20694</strain>
    </source>
</reference>
<evidence type="ECO:0000313" key="4">
    <source>
        <dbReference type="Proteomes" id="UP001228504"/>
    </source>
</evidence>
<dbReference type="InterPro" id="IPR025246">
    <property type="entry name" value="IS30-like_HTH"/>
</dbReference>
<proteinExistence type="predicted"/>
<dbReference type="RefSeq" id="WP_307485269.1">
    <property type="nucleotide sequence ID" value="NZ_JAUSUF010000004.1"/>
</dbReference>
<keyword evidence="4" id="KW-1185">Reference proteome</keyword>
<keyword evidence="1" id="KW-0175">Coiled coil</keyword>
<sequence length="124" mass="14758">MIKKNNYSIEERLKIFDMYKKGYTANEISKTMGRTKGAIQKEIQKFKKELKEKEELTRIAKIKNKERKDAVRALNHEVNSFISNRALIDKNRQHYKTNKKGDLILNKNDYTYTNDMPKCLKKEV</sequence>
<accession>A0ABT9UTF6</accession>
<evidence type="ECO:0000256" key="1">
    <source>
        <dbReference type="SAM" id="Coils"/>
    </source>
</evidence>
<comment type="caution">
    <text evidence="3">The sequence shown here is derived from an EMBL/GenBank/DDBJ whole genome shotgun (WGS) entry which is preliminary data.</text>
</comment>
<protein>
    <submittedName>
        <fullName evidence="3">IS30 family transposase</fullName>
    </submittedName>
</protein>
<dbReference type="InterPro" id="IPR009057">
    <property type="entry name" value="Homeodomain-like_sf"/>
</dbReference>
<evidence type="ECO:0000259" key="2">
    <source>
        <dbReference type="Pfam" id="PF13936"/>
    </source>
</evidence>
<feature type="coiled-coil region" evidence="1">
    <location>
        <begin position="36"/>
        <end position="63"/>
    </location>
</feature>
<organism evidence="3 4">
    <name type="scientific">Eubacterium multiforme</name>
    <dbReference type="NCBI Taxonomy" id="83339"/>
    <lineage>
        <taxon>Bacteria</taxon>
        <taxon>Bacillati</taxon>
        <taxon>Bacillota</taxon>
        <taxon>Clostridia</taxon>
        <taxon>Eubacteriales</taxon>
        <taxon>Eubacteriaceae</taxon>
        <taxon>Eubacterium</taxon>
    </lineage>
</organism>
<gene>
    <name evidence="3" type="ORF">J2S18_001532</name>
</gene>
<dbReference type="EMBL" id="JAUSUF010000004">
    <property type="protein sequence ID" value="MDQ0149601.1"/>
    <property type="molecule type" value="Genomic_DNA"/>
</dbReference>
<dbReference type="SUPFAM" id="SSF46689">
    <property type="entry name" value="Homeodomain-like"/>
    <property type="match status" value="1"/>
</dbReference>
<dbReference type="Gene3D" id="1.10.10.10">
    <property type="entry name" value="Winged helix-like DNA-binding domain superfamily/Winged helix DNA-binding domain"/>
    <property type="match status" value="1"/>
</dbReference>
<feature type="domain" description="Transposase IS30-like HTH" evidence="2">
    <location>
        <begin position="8"/>
        <end position="44"/>
    </location>
</feature>
<dbReference type="Proteomes" id="UP001228504">
    <property type="component" value="Unassembled WGS sequence"/>
</dbReference>
<dbReference type="InterPro" id="IPR036388">
    <property type="entry name" value="WH-like_DNA-bd_sf"/>
</dbReference>
<name>A0ABT9UTF6_9FIRM</name>
<evidence type="ECO:0000313" key="3">
    <source>
        <dbReference type="EMBL" id="MDQ0149601.1"/>
    </source>
</evidence>